<evidence type="ECO:0000256" key="9">
    <source>
        <dbReference type="SAM" id="MobiDB-lite"/>
    </source>
</evidence>
<dbReference type="PRINTS" id="PR00411">
    <property type="entry name" value="PNDRDTASEI"/>
</dbReference>
<feature type="transmembrane region" description="Helical" evidence="10">
    <location>
        <begin position="376"/>
        <end position="396"/>
    </location>
</feature>
<feature type="domain" description="FAD/NAD(P)-binding" evidence="11">
    <location>
        <begin position="14"/>
        <end position="332"/>
    </location>
</feature>
<dbReference type="STRING" id="1391654.AKJ09_04190"/>
<evidence type="ECO:0000256" key="4">
    <source>
        <dbReference type="ARBA" id="ARBA00022827"/>
    </source>
</evidence>
<name>A0A0K1PVW1_9BACT</name>
<keyword evidence="10" id="KW-0472">Membrane</keyword>
<dbReference type="PATRIC" id="fig|1391654.3.peg.4245"/>
<dbReference type="Gene3D" id="3.50.50.100">
    <property type="match status" value="1"/>
</dbReference>
<feature type="domain" description="External alternative NADH-ubiquinone oxidoreductase-like C-terminal" evidence="12">
    <location>
        <begin position="356"/>
        <end position="414"/>
    </location>
</feature>
<dbReference type="PRINTS" id="PR00368">
    <property type="entry name" value="FADPNR"/>
</dbReference>
<keyword evidence="6" id="KW-0560">Oxidoreductase</keyword>
<feature type="region of interest" description="Disordered" evidence="9">
    <location>
        <begin position="431"/>
        <end position="455"/>
    </location>
</feature>
<dbReference type="Pfam" id="PF07992">
    <property type="entry name" value="Pyr_redox_2"/>
    <property type="match status" value="1"/>
</dbReference>
<dbReference type="EMBL" id="CP012333">
    <property type="protein sequence ID" value="AKU97526.1"/>
    <property type="molecule type" value="Genomic_DNA"/>
</dbReference>
<keyword evidence="4" id="KW-0274">FAD</keyword>
<proteinExistence type="inferred from homology"/>
<dbReference type="InterPro" id="IPR045024">
    <property type="entry name" value="NDH-2"/>
</dbReference>
<dbReference type="Pfam" id="PF22366">
    <property type="entry name" value="NDH2_C"/>
    <property type="match status" value="1"/>
</dbReference>
<comment type="similarity">
    <text evidence="1">Belongs to the NADH dehydrogenase family.</text>
</comment>
<dbReference type="AlphaFoldDB" id="A0A0K1PVW1"/>
<keyword evidence="5" id="KW-0809">Transit peptide</keyword>
<evidence type="ECO:0000256" key="6">
    <source>
        <dbReference type="ARBA" id="ARBA00023002"/>
    </source>
</evidence>
<dbReference type="OrthoDB" id="9781621at2"/>
<evidence type="ECO:0000256" key="10">
    <source>
        <dbReference type="SAM" id="Phobius"/>
    </source>
</evidence>
<evidence type="ECO:0000256" key="3">
    <source>
        <dbReference type="ARBA" id="ARBA00022630"/>
    </source>
</evidence>
<evidence type="ECO:0000313" key="13">
    <source>
        <dbReference type="EMBL" id="AKU97526.1"/>
    </source>
</evidence>
<dbReference type="KEGG" id="llu:AKJ09_04190"/>
<keyword evidence="3" id="KW-0285">Flavoprotein</keyword>
<dbReference type="RefSeq" id="WP_146648646.1">
    <property type="nucleotide sequence ID" value="NZ_CP012333.1"/>
</dbReference>
<keyword evidence="10" id="KW-0812">Transmembrane</keyword>
<evidence type="ECO:0000259" key="12">
    <source>
        <dbReference type="Pfam" id="PF22366"/>
    </source>
</evidence>
<evidence type="ECO:0000256" key="1">
    <source>
        <dbReference type="ARBA" id="ARBA00005272"/>
    </source>
</evidence>
<keyword evidence="14" id="KW-1185">Reference proteome</keyword>
<dbReference type="GO" id="GO:0050136">
    <property type="term" value="F:NADH dehydrogenase (quinone) (non-electrogenic) activity"/>
    <property type="evidence" value="ECO:0007669"/>
    <property type="project" value="UniProtKB-EC"/>
</dbReference>
<sequence length="455" mass="49392">MEPFRPALKPGQKHAIVIGGGFGGLAAAKRLSRSPGLLRVSLIDQRNHHLFQPLLYQVATAGLNPSDIAVPIRTQFSEEPEVSVHLGRVENIDLEQKFVEGKGGVRIAYDYLIVATGAQHSYFGKEGWEDFAPGLKTVEQATEIRRRVLSAFEAAENEPDPTEQHALLNFVIVGGGPTGVELAGAIADLARTVLVKDFRRINPADARVTLIEAGPRVLAAFDEDLSHQAATDLGSLGVEVRVDQRVDNIDANGVRFGNEFIPSRSVFWAAGVTANVVTRTLGVPVDRAGRVMVEPDLSIPGHPEAFVIGDAAHLEIDGQLVPGLAPAAIQEGRLAADNILALTSGAATQTFRYVDKGTMATIGKHKAIGQRGRMKLHGYIAWVAWLFVHVFLLTGFKNRVQVFLEWTWSYLFSRRGARLITTRDWHTHAPAAGTLRTPTDSSPGLRAAERDEVLA</sequence>
<dbReference type="InterPro" id="IPR036188">
    <property type="entry name" value="FAD/NAD-bd_sf"/>
</dbReference>
<dbReference type="EC" id="1.6.5.9" evidence="2"/>
<reference evidence="13 14" key="1">
    <citation type="submission" date="2015-08" db="EMBL/GenBank/DDBJ databases">
        <authorList>
            <person name="Babu N.S."/>
            <person name="Beckwith C.J."/>
            <person name="Beseler K.G."/>
            <person name="Brison A."/>
            <person name="Carone J.V."/>
            <person name="Caskin T.P."/>
            <person name="Diamond M."/>
            <person name="Durham M.E."/>
            <person name="Foxe J.M."/>
            <person name="Go M."/>
            <person name="Henderson B.A."/>
            <person name="Jones I.B."/>
            <person name="McGettigan J.A."/>
            <person name="Micheletti S.J."/>
            <person name="Nasrallah M.E."/>
            <person name="Ortiz D."/>
            <person name="Piller C.R."/>
            <person name="Privatt S.R."/>
            <person name="Schneider S.L."/>
            <person name="Sharp S."/>
            <person name="Smith T.C."/>
            <person name="Stanton J.D."/>
            <person name="Ullery H.E."/>
            <person name="Wilson R.J."/>
            <person name="Serrano M.G."/>
            <person name="Buck G."/>
            <person name="Lee V."/>
            <person name="Wang Y."/>
            <person name="Carvalho R."/>
            <person name="Voegtly L."/>
            <person name="Shi R."/>
            <person name="Duckworth R."/>
            <person name="Johnson A."/>
            <person name="Loviza R."/>
            <person name="Walstead R."/>
            <person name="Shah Z."/>
            <person name="Kiflezghi M."/>
            <person name="Wade K."/>
            <person name="Ball S.L."/>
            <person name="Bradley K.W."/>
            <person name="Asai D.J."/>
            <person name="Bowman C.A."/>
            <person name="Russell D.A."/>
            <person name="Pope W.H."/>
            <person name="Jacobs-Sera D."/>
            <person name="Hendrix R.W."/>
            <person name="Hatfull G.F."/>
        </authorList>
    </citation>
    <scope>NUCLEOTIDE SEQUENCE [LARGE SCALE GENOMIC DNA]</scope>
    <source>
        <strain evidence="13 14">DSM 27648</strain>
    </source>
</reference>
<evidence type="ECO:0000259" key="11">
    <source>
        <dbReference type="Pfam" id="PF07992"/>
    </source>
</evidence>
<evidence type="ECO:0000256" key="8">
    <source>
        <dbReference type="ARBA" id="ARBA00047599"/>
    </source>
</evidence>
<dbReference type="Proteomes" id="UP000064967">
    <property type="component" value="Chromosome"/>
</dbReference>
<dbReference type="PANTHER" id="PTHR43706">
    <property type="entry name" value="NADH DEHYDROGENASE"/>
    <property type="match status" value="1"/>
</dbReference>
<comment type="catalytic activity">
    <reaction evidence="8">
        <text>a quinone + NADH + H(+) = a quinol + NAD(+)</text>
        <dbReference type="Rhea" id="RHEA:46160"/>
        <dbReference type="ChEBI" id="CHEBI:15378"/>
        <dbReference type="ChEBI" id="CHEBI:24646"/>
        <dbReference type="ChEBI" id="CHEBI:57540"/>
        <dbReference type="ChEBI" id="CHEBI:57945"/>
        <dbReference type="ChEBI" id="CHEBI:132124"/>
        <dbReference type="EC" id="1.6.5.9"/>
    </reaction>
</comment>
<evidence type="ECO:0000256" key="7">
    <source>
        <dbReference type="ARBA" id="ARBA00023027"/>
    </source>
</evidence>
<keyword evidence="7" id="KW-0520">NAD</keyword>
<accession>A0A0K1PVW1</accession>
<dbReference type="InterPro" id="IPR054585">
    <property type="entry name" value="NDH2-like_C"/>
</dbReference>
<dbReference type="PANTHER" id="PTHR43706:SF47">
    <property type="entry name" value="EXTERNAL NADH-UBIQUINONE OXIDOREDUCTASE 1, MITOCHONDRIAL-RELATED"/>
    <property type="match status" value="1"/>
</dbReference>
<gene>
    <name evidence="13" type="ORF">AKJ09_04190</name>
</gene>
<dbReference type="SUPFAM" id="SSF51905">
    <property type="entry name" value="FAD/NAD(P)-binding domain"/>
    <property type="match status" value="1"/>
</dbReference>
<keyword evidence="10" id="KW-1133">Transmembrane helix</keyword>
<organism evidence="13 14">
    <name type="scientific">Labilithrix luteola</name>
    <dbReference type="NCBI Taxonomy" id="1391654"/>
    <lineage>
        <taxon>Bacteria</taxon>
        <taxon>Pseudomonadati</taxon>
        <taxon>Myxococcota</taxon>
        <taxon>Polyangia</taxon>
        <taxon>Polyangiales</taxon>
        <taxon>Labilitrichaceae</taxon>
        <taxon>Labilithrix</taxon>
    </lineage>
</organism>
<evidence type="ECO:0000256" key="5">
    <source>
        <dbReference type="ARBA" id="ARBA00022946"/>
    </source>
</evidence>
<evidence type="ECO:0000313" key="14">
    <source>
        <dbReference type="Proteomes" id="UP000064967"/>
    </source>
</evidence>
<dbReference type="InterPro" id="IPR023753">
    <property type="entry name" value="FAD/NAD-binding_dom"/>
</dbReference>
<protein>
    <recommendedName>
        <fullName evidence="2">NADH:ubiquinone reductase (non-electrogenic)</fullName>
        <ecNumber evidence="2">1.6.5.9</ecNumber>
    </recommendedName>
</protein>
<evidence type="ECO:0000256" key="2">
    <source>
        <dbReference type="ARBA" id="ARBA00012637"/>
    </source>
</evidence>